<accession>X6MHA9</accession>
<feature type="repeat" description="WD" evidence="3">
    <location>
        <begin position="315"/>
        <end position="361"/>
    </location>
</feature>
<keyword evidence="1 3" id="KW-0853">WD repeat</keyword>
<dbReference type="SMART" id="SM00320">
    <property type="entry name" value="WD40"/>
    <property type="match status" value="7"/>
</dbReference>
<dbReference type="CDD" id="cd00200">
    <property type="entry name" value="WD40"/>
    <property type="match status" value="1"/>
</dbReference>
<dbReference type="InterPro" id="IPR020472">
    <property type="entry name" value="WD40_PAC1"/>
</dbReference>
<evidence type="ECO:0000313" key="6">
    <source>
        <dbReference type="Proteomes" id="UP000023152"/>
    </source>
</evidence>
<dbReference type="PROSITE" id="PS50082">
    <property type="entry name" value="WD_REPEATS_2"/>
    <property type="match status" value="5"/>
</dbReference>
<organism evidence="5 6">
    <name type="scientific">Reticulomyxa filosa</name>
    <dbReference type="NCBI Taxonomy" id="46433"/>
    <lineage>
        <taxon>Eukaryota</taxon>
        <taxon>Sar</taxon>
        <taxon>Rhizaria</taxon>
        <taxon>Retaria</taxon>
        <taxon>Foraminifera</taxon>
        <taxon>Monothalamids</taxon>
        <taxon>Reticulomyxidae</taxon>
        <taxon>Reticulomyxa</taxon>
    </lineage>
</organism>
<evidence type="ECO:0000256" key="1">
    <source>
        <dbReference type="ARBA" id="ARBA00022574"/>
    </source>
</evidence>
<dbReference type="PANTHER" id="PTHR19848:SF8">
    <property type="entry name" value="F-BOX AND WD REPEAT DOMAIN CONTAINING 7"/>
    <property type="match status" value="1"/>
</dbReference>
<dbReference type="PRINTS" id="PR00320">
    <property type="entry name" value="GPROTEINBRPT"/>
</dbReference>
<keyword evidence="2" id="KW-0677">Repeat</keyword>
<evidence type="ECO:0000313" key="5">
    <source>
        <dbReference type="EMBL" id="ETO12435.1"/>
    </source>
</evidence>
<name>X6MHA9_RETFI</name>
<dbReference type="AlphaFoldDB" id="X6MHA9"/>
<reference evidence="5 6" key="1">
    <citation type="journal article" date="2013" name="Curr. Biol.">
        <title>The Genome of the Foraminiferan Reticulomyxa filosa.</title>
        <authorList>
            <person name="Glockner G."/>
            <person name="Hulsmann N."/>
            <person name="Schleicher M."/>
            <person name="Noegel A.A."/>
            <person name="Eichinger L."/>
            <person name="Gallinger C."/>
            <person name="Pawlowski J."/>
            <person name="Sierra R."/>
            <person name="Euteneuer U."/>
            <person name="Pillet L."/>
            <person name="Moustafa A."/>
            <person name="Platzer M."/>
            <person name="Groth M."/>
            <person name="Szafranski K."/>
            <person name="Schliwa M."/>
        </authorList>
    </citation>
    <scope>NUCLEOTIDE SEQUENCE [LARGE SCALE GENOMIC DNA]</scope>
</reference>
<dbReference type="PROSITE" id="PS00678">
    <property type="entry name" value="WD_REPEATS_1"/>
    <property type="match status" value="4"/>
</dbReference>
<feature type="repeat" description="WD" evidence="3">
    <location>
        <begin position="266"/>
        <end position="314"/>
    </location>
</feature>
<evidence type="ECO:0000256" key="4">
    <source>
        <dbReference type="SAM" id="MobiDB-lite"/>
    </source>
</evidence>
<dbReference type="SUPFAM" id="SSF50978">
    <property type="entry name" value="WD40 repeat-like"/>
    <property type="match status" value="1"/>
</dbReference>
<keyword evidence="6" id="KW-1185">Reference proteome</keyword>
<dbReference type="PROSITE" id="PS50294">
    <property type="entry name" value="WD_REPEATS_REGION"/>
    <property type="match status" value="3"/>
</dbReference>
<evidence type="ECO:0000256" key="3">
    <source>
        <dbReference type="PROSITE-ProRule" id="PRU00221"/>
    </source>
</evidence>
<sequence length="405" mass="46303">MALPNELEKLKKETCDEEKKFKKRWRKKKKEEEEEEKKKENDNNDTLSKSENNEENCDIFPSSSKLLKTFNGHTDIVLSIDCSILDDGQFICSGSIDKALVWNMDTTQKIQSFRGHSGSVNCVKFSPYHYQYHHRNAICSSSEDKTIRIWDREYGREFQIFNGHTGHVSDIEFSKFYCGRYLCSGSGDKTIRLWDVETSKSLHVFNGHIHWILCVDFSPVQSNNNNDYRSNGIGVIGGNGYTICSGSIDNTIRIWDIETTKQLNVFEGHEHWIRSVKYGPNELGVIGGANTILSGSNDKSVRLWDIRSGQQIQMFNGHTSIVCAVEHLPLLVNSSQHAICSGSKDNTIQFWDIRSNKRLYLIKGDEKEDNGITCLKFLSLKDDDTNLCYGTYNGPIRVLDMNTYQ</sequence>
<proteinExistence type="predicted"/>
<feature type="repeat" description="WD" evidence="3">
    <location>
        <begin position="239"/>
        <end position="265"/>
    </location>
</feature>
<dbReference type="Pfam" id="PF00400">
    <property type="entry name" value="WD40"/>
    <property type="match status" value="6"/>
</dbReference>
<comment type="caution">
    <text evidence="5">The sequence shown here is derived from an EMBL/GenBank/DDBJ whole genome shotgun (WGS) entry which is preliminary data.</text>
</comment>
<dbReference type="InterPro" id="IPR036322">
    <property type="entry name" value="WD40_repeat_dom_sf"/>
</dbReference>
<dbReference type="InterPro" id="IPR001680">
    <property type="entry name" value="WD40_rpt"/>
</dbReference>
<feature type="repeat" description="WD" evidence="3">
    <location>
        <begin position="113"/>
        <end position="160"/>
    </location>
</feature>
<evidence type="ECO:0000256" key="2">
    <source>
        <dbReference type="ARBA" id="ARBA00022737"/>
    </source>
</evidence>
<feature type="repeat" description="WD" evidence="3">
    <location>
        <begin position="161"/>
        <end position="204"/>
    </location>
</feature>
<gene>
    <name evidence="5" type="ORF">RFI_24940</name>
</gene>
<dbReference type="EMBL" id="ASPP01021398">
    <property type="protein sequence ID" value="ETO12435.1"/>
    <property type="molecule type" value="Genomic_DNA"/>
</dbReference>
<dbReference type="Proteomes" id="UP000023152">
    <property type="component" value="Unassembled WGS sequence"/>
</dbReference>
<protein>
    <submittedName>
        <fullName evidence="5">G-protein beta WD-40 repeats containing protein</fullName>
    </submittedName>
</protein>
<dbReference type="InterPro" id="IPR015943">
    <property type="entry name" value="WD40/YVTN_repeat-like_dom_sf"/>
</dbReference>
<dbReference type="PANTHER" id="PTHR19848">
    <property type="entry name" value="WD40 REPEAT PROTEIN"/>
    <property type="match status" value="1"/>
</dbReference>
<dbReference type="Gene3D" id="2.130.10.10">
    <property type="entry name" value="YVTN repeat-like/Quinoprotein amine dehydrogenase"/>
    <property type="match status" value="2"/>
</dbReference>
<feature type="region of interest" description="Disordered" evidence="4">
    <location>
        <begin position="17"/>
        <end position="56"/>
    </location>
</feature>
<dbReference type="InterPro" id="IPR019775">
    <property type="entry name" value="WD40_repeat_CS"/>
</dbReference>